<dbReference type="InterPro" id="IPR051374">
    <property type="entry name" value="Ataxin-10/CTR86_families"/>
</dbReference>
<dbReference type="Pfam" id="PF09759">
    <property type="entry name" value="Atx10homo_assoc"/>
    <property type="match status" value="1"/>
</dbReference>
<dbReference type="PANTHER" id="PTHR13255:SF0">
    <property type="entry name" value="ATAXIN-10"/>
    <property type="match status" value="1"/>
</dbReference>
<evidence type="ECO:0000256" key="1">
    <source>
        <dbReference type="ARBA" id="ARBA00008384"/>
    </source>
</evidence>
<dbReference type="InterPro" id="IPR019156">
    <property type="entry name" value="Ataxin-10_domain"/>
</dbReference>
<comment type="caution">
    <text evidence="8">The sequence shown here is derived from an EMBL/GenBank/DDBJ whole genome shotgun (WGS) entry which is preliminary data.</text>
</comment>
<dbReference type="Gene3D" id="1.25.10.10">
    <property type="entry name" value="Leucine-rich Repeat Variant"/>
    <property type="match status" value="1"/>
</dbReference>
<evidence type="ECO:0000256" key="4">
    <source>
        <dbReference type="ARBA" id="ARBA00044746"/>
    </source>
</evidence>
<comment type="similarity">
    <text evidence="1">Belongs to the ataxin-10 family.</text>
</comment>
<reference evidence="8 9" key="1">
    <citation type="submission" date="2017-03" db="EMBL/GenBank/DDBJ databases">
        <title>Widespread Adenine N6-methylation of Active Genes in Fungi.</title>
        <authorList>
            <consortium name="DOE Joint Genome Institute"/>
            <person name="Mondo S.J."/>
            <person name="Dannebaum R.O."/>
            <person name="Kuo R.C."/>
            <person name="Louie K.B."/>
            <person name="Bewick A.J."/>
            <person name="Labutti K."/>
            <person name="Haridas S."/>
            <person name="Kuo A."/>
            <person name="Salamov A."/>
            <person name="Ahrendt S.R."/>
            <person name="Lau R."/>
            <person name="Bowen B.P."/>
            <person name="Lipzen A."/>
            <person name="Sullivan W."/>
            <person name="Andreopoulos W.B."/>
            <person name="Clum A."/>
            <person name="Lindquist E."/>
            <person name="Daum C."/>
            <person name="Northen T.R."/>
            <person name="Ramamoorthy G."/>
            <person name="Schmitz R.J."/>
            <person name="Gryganskyi A."/>
            <person name="Culley D."/>
            <person name="Magnuson J."/>
            <person name="James T.Y."/>
            <person name="O'Malley M.A."/>
            <person name="Stajich J.E."/>
            <person name="Spatafora J.W."/>
            <person name="Visel A."/>
            <person name="Grigoriev I.V."/>
        </authorList>
    </citation>
    <scope>NUCLEOTIDE SEQUENCE [LARGE SCALE GENOMIC DNA]</scope>
    <source>
        <strain evidence="8 9">NRRL Y-17943</strain>
    </source>
</reference>
<dbReference type="OrthoDB" id="379794at2759"/>
<dbReference type="EMBL" id="NBSH01000004">
    <property type="protein sequence ID" value="ORX38576.1"/>
    <property type="molecule type" value="Genomic_DNA"/>
</dbReference>
<dbReference type="PANTHER" id="PTHR13255">
    <property type="entry name" value="ATAXIN-10"/>
    <property type="match status" value="1"/>
</dbReference>
<dbReference type="Proteomes" id="UP000193218">
    <property type="component" value="Unassembled WGS sequence"/>
</dbReference>
<dbReference type="InParanoid" id="A0A1Y1UM70"/>
<dbReference type="GO" id="GO:0005829">
    <property type="term" value="C:cytosol"/>
    <property type="evidence" value="ECO:0007669"/>
    <property type="project" value="TreeGrafter"/>
</dbReference>
<dbReference type="RefSeq" id="XP_021872498.1">
    <property type="nucleotide sequence ID" value="XM_022015382.1"/>
</dbReference>
<evidence type="ECO:0000256" key="2">
    <source>
        <dbReference type="ARBA" id="ARBA00022618"/>
    </source>
</evidence>
<name>A0A1Y1UM70_9TREE</name>
<dbReference type="AlphaFoldDB" id="A0A1Y1UM70"/>
<gene>
    <name evidence="8" type="ORF">BD324DRAFT_621453</name>
</gene>
<evidence type="ECO:0000313" key="8">
    <source>
        <dbReference type="EMBL" id="ORX38576.1"/>
    </source>
</evidence>
<evidence type="ECO:0000259" key="7">
    <source>
        <dbReference type="Pfam" id="PF09759"/>
    </source>
</evidence>
<organism evidence="8 9">
    <name type="scientific">Kockovaella imperatae</name>
    <dbReference type="NCBI Taxonomy" id="4999"/>
    <lineage>
        <taxon>Eukaryota</taxon>
        <taxon>Fungi</taxon>
        <taxon>Dikarya</taxon>
        <taxon>Basidiomycota</taxon>
        <taxon>Agaricomycotina</taxon>
        <taxon>Tremellomycetes</taxon>
        <taxon>Tremellales</taxon>
        <taxon>Cuniculitremaceae</taxon>
        <taxon>Kockovaella</taxon>
    </lineage>
</organism>
<feature type="domain" description="Ataxin-10" evidence="7">
    <location>
        <begin position="420"/>
        <end position="496"/>
    </location>
</feature>
<keyword evidence="3" id="KW-0131">Cell cycle</keyword>
<comment type="function">
    <text evidence="4">May play a role in the regulation of cytokinesis.</text>
</comment>
<dbReference type="GO" id="GO:0051301">
    <property type="term" value="P:cell division"/>
    <property type="evidence" value="ECO:0007669"/>
    <property type="project" value="UniProtKB-KW"/>
</dbReference>
<proteinExistence type="inferred from homology"/>
<evidence type="ECO:0000256" key="5">
    <source>
        <dbReference type="ARBA" id="ARBA00044801"/>
    </source>
</evidence>
<evidence type="ECO:0000313" key="9">
    <source>
        <dbReference type="Proteomes" id="UP000193218"/>
    </source>
</evidence>
<dbReference type="InterPro" id="IPR016024">
    <property type="entry name" value="ARM-type_fold"/>
</dbReference>
<dbReference type="SUPFAM" id="SSF48371">
    <property type="entry name" value="ARM repeat"/>
    <property type="match status" value="1"/>
</dbReference>
<sequence length="529" mass="58890">MDAEALKRALETSPEDVIGSEDRCHSVSAVLDGQARWLALNLDQRREAADTLSAEVDDFWTRLGHFWTVIERGLAPRANDDPAVELAGIQLATALAKFERNLIAGIQDHQYQALNHEPCVRRIIFNITTFTRIEDSRFFTLQAIMAQLLSNLISPISANDQSNDFTNKSLSTYLSGAREDDNVVRLLDSQDTKVIESTLRMLDNLLRNSRGRQEKVLTLEGRSWLSKILGRMDAWHDMEDSRFALGNSIFAHFLRNDSTGQLYDLLSDTTEPMTPSQGTLLKLIDADLASRSAFLFTNPSPQTSLTFLVRSFRDLARYALISMQSGQDDARLPKVFEGLILVAEALSSVGLKSQERKDSNEAPIAAVDAIVIQMKDSEQGVIGSLINLLRQLDSFLPRVKPAQAQTAASLPDELRPVSNIKRNLARLIGILSFDDTTVGNQVRQYEGVQLLLSMTEVDESNPYLREHALFAVRNLMKNNPANQAVIAEMDPVGIISESGELLPLPERLRRQRQAEAPYGTNGSYNAGNH</sequence>
<evidence type="ECO:0000256" key="3">
    <source>
        <dbReference type="ARBA" id="ARBA00023306"/>
    </source>
</evidence>
<accession>A0A1Y1UM70</accession>
<evidence type="ECO:0000256" key="6">
    <source>
        <dbReference type="ARBA" id="ARBA00044805"/>
    </source>
</evidence>
<keyword evidence="2" id="KW-0132">Cell division</keyword>
<dbReference type="GeneID" id="33557191"/>
<protein>
    <recommendedName>
        <fullName evidence="5">Ataxin-10 homolog</fullName>
    </recommendedName>
    <alternativeName>
        <fullName evidence="6">Copper transport protein 86</fullName>
    </alternativeName>
</protein>
<keyword evidence="9" id="KW-1185">Reference proteome</keyword>
<dbReference type="InterPro" id="IPR011989">
    <property type="entry name" value="ARM-like"/>
</dbReference>